<feature type="compositionally biased region" description="Basic and acidic residues" evidence="11">
    <location>
        <begin position="159"/>
        <end position="189"/>
    </location>
</feature>
<evidence type="ECO:0000256" key="7">
    <source>
        <dbReference type="ARBA" id="ARBA00023273"/>
    </source>
</evidence>
<dbReference type="GO" id="GO:0005930">
    <property type="term" value="C:axoneme"/>
    <property type="evidence" value="ECO:0007669"/>
    <property type="project" value="UniProtKB-SubCell"/>
</dbReference>
<dbReference type="GO" id="GO:0060271">
    <property type="term" value="P:cilium assembly"/>
    <property type="evidence" value="ECO:0007669"/>
    <property type="project" value="TreeGrafter"/>
</dbReference>
<reference evidence="14" key="1">
    <citation type="journal article" date="2011" name="PLoS Biol.">
        <title>Gene gain and loss during evolution of obligate parasitism in the white rust pathogen of Arabidopsis thaliana.</title>
        <authorList>
            <person name="Kemen E."/>
            <person name="Gardiner A."/>
            <person name="Schultz-Larsen T."/>
            <person name="Kemen A.C."/>
            <person name="Balmuth A.L."/>
            <person name="Robert-Seilaniantz A."/>
            <person name="Bailey K."/>
            <person name="Holub E."/>
            <person name="Studholme D.J."/>
            <person name="Maclean D."/>
            <person name="Jones J.D."/>
        </authorList>
    </citation>
    <scope>NUCLEOTIDE SEQUENCE</scope>
</reference>
<evidence type="ECO:0000313" key="14">
    <source>
        <dbReference type="EMBL" id="CCA18303.1"/>
    </source>
</evidence>
<dbReference type="Pfam" id="PF17749">
    <property type="entry name" value="MIP-T3_C"/>
    <property type="match status" value="1"/>
</dbReference>
<reference evidence="14" key="2">
    <citation type="submission" date="2011-02" db="EMBL/GenBank/DDBJ databases">
        <authorList>
            <person name="MacLean D."/>
        </authorList>
    </citation>
    <scope>NUCLEOTIDE SEQUENCE</scope>
</reference>
<feature type="compositionally biased region" description="Basic and acidic residues" evidence="11">
    <location>
        <begin position="543"/>
        <end position="562"/>
    </location>
</feature>
<evidence type="ECO:0000256" key="9">
    <source>
        <dbReference type="ARBA" id="ARBA00070492"/>
    </source>
</evidence>
<evidence type="ECO:0000256" key="4">
    <source>
        <dbReference type="ARBA" id="ARBA00022794"/>
    </source>
</evidence>
<dbReference type="GO" id="GO:0042073">
    <property type="term" value="P:intraciliary transport"/>
    <property type="evidence" value="ECO:0007669"/>
    <property type="project" value="TreeGrafter"/>
</dbReference>
<evidence type="ECO:0000256" key="6">
    <source>
        <dbReference type="ARBA" id="ARBA00023212"/>
    </source>
</evidence>
<feature type="domain" description="TRAF3-interacting protein 1 N-terminal" evidence="12">
    <location>
        <begin position="8"/>
        <end position="118"/>
    </location>
</feature>
<dbReference type="Gene3D" id="1.10.418.50">
    <property type="entry name" value="Microtubule-binding protein MIP-T3"/>
    <property type="match status" value="2"/>
</dbReference>
<organism evidence="14">
    <name type="scientific">Albugo laibachii Nc14</name>
    <dbReference type="NCBI Taxonomy" id="890382"/>
    <lineage>
        <taxon>Eukaryota</taxon>
        <taxon>Sar</taxon>
        <taxon>Stramenopiles</taxon>
        <taxon>Oomycota</taxon>
        <taxon>Peronosporomycetes</taxon>
        <taxon>Albuginales</taxon>
        <taxon>Albuginaceae</taxon>
        <taxon>Albugo</taxon>
    </lineage>
</organism>
<feature type="compositionally biased region" description="Basic and acidic residues" evidence="11">
    <location>
        <begin position="389"/>
        <end position="402"/>
    </location>
</feature>
<evidence type="ECO:0000256" key="8">
    <source>
        <dbReference type="ARBA" id="ARBA00043971"/>
    </source>
</evidence>
<dbReference type="FunFam" id="1.10.418.50:FF:000001">
    <property type="entry name" value="TRAF3-interacting protein 1 isoform X1"/>
    <property type="match status" value="2"/>
</dbReference>
<protein>
    <recommendedName>
        <fullName evidence="9">TRAF3-interacting protein 1</fullName>
    </recommendedName>
</protein>
<proteinExistence type="inferred from homology"/>
<feature type="region of interest" description="Disordered" evidence="11">
    <location>
        <begin position="139"/>
        <end position="215"/>
    </location>
</feature>
<dbReference type="GO" id="GO:0048513">
    <property type="term" value="P:animal organ development"/>
    <property type="evidence" value="ECO:0007669"/>
    <property type="project" value="UniProtKB-ARBA"/>
</dbReference>
<dbReference type="Pfam" id="PF10243">
    <property type="entry name" value="MIP-T3"/>
    <property type="match status" value="2"/>
</dbReference>
<comment type="similarity">
    <text evidence="8">Belongs to the TRAF3IP1 family.</text>
</comment>
<dbReference type="EMBL" id="FR824095">
    <property type="protein sequence ID" value="CCA18424.1"/>
    <property type="molecule type" value="Genomic_DNA"/>
</dbReference>
<sequence>MEQLETLIANTQELLQPVIAKPKLTEKLLAKPPFRFLHDIFTAVIQTTEFAKGLYSDFDLDSANIKEKNQKLTFLDKMLLCVSISLNKEIEAKSIKIVAGLEAECTNTFLQDLARAATNKSIDHAAAVAHVLQKIPSVVPDGEQKHSPESVSQPPAGTKHNEKRKDEDAVRKKEMAHGENVPDAKDTPAESKLSSTRQRVSSKASPSNDPTSSPEIVQAVKDCNGDFEISKSMIESIISKPKMSVKLLSKPPFRFLHDVISEITRATGFADGLYSAEELDSGNIKEKQPKIDYLNKIIQCVSYHLRVDIAAKSAKIVAGLEPEETNQMLQLLTIACKNGDSKASVQQVLSGDHNNQSTSSRGVVSSKGGESRQLSAEAKASRSTPPSETKSREKKYDPEQKRVGSVKTDIGRCNASTIPMVVKGGDKDTHEAEDVVLETPNNESFGMGTSGGSETSRDFRPTTARRRPPKLKENVTEVGRLTVHDIKVAPVVGIMKEGDNAESDEDTVNIDNNDNDTSSFALAAGDTGIHGKLVQDILRDQAEEVAARQQKQQEDPNNKSESQEAEQGIRFKNRAKSYKQKSKAASNVSEMTELRHDIQKICQATNPLGKCMESVHEDLDSMSKELEKWKKEYEINRVKYEDERKKTNQVLQPLQNQLVEIGEQIQEQMNKIHMLKAVIVKNEESTLRLLRMVVGA</sequence>
<dbReference type="GO" id="GO:0048731">
    <property type="term" value="P:system development"/>
    <property type="evidence" value="ECO:0007669"/>
    <property type="project" value="UniProtKB-ARBA"/>
</dbReference>
<feature type="region of interest" description="Disordered" evidence="11">
    <location>
        <begin position="543"/>
        <end position="591"/>
    </location>
</feature>
<dbReference type="PANTHER" id="PTHR31363:SF0">
    <property type="entry name" value="TRAF3-INTERACTING PROTEIN 1"/>
    <property type="match status" value="1"/>
</dbReference>
<dbReference type="GO" id="GO:0008017">
    <property type="term" value="F:microtubule binding"/>
    <property type="evidence" value="ECO:0007669"/>
    <property type="project" value="InterPro"/>
</dbReference>
<keyword evidence="5 10" id="KW-0175">Coiled coil</keyword>
<keyword evidence="6" id="KW-0206">Cytoskeleton</keyword>
<evidence type="ECO:0000259" key="13">
    <source>
        <dbReference type="Pfam" id="PF17749"/>
    </source>
</evidence>
<accession>F0WAY1</accession>
<dbReference type="GO" id="GO:0036064">
    <property type="term" value="C:ciliary basal body"/>
    <property type="evidence" value="ECO:0007669"/>
    <property type="project" value="TreeGrafter"/>
</dbReference>
<feature type="domain" description="TRAF3-interacting protein 1 C-terminal" evidence="13">
    <location>
        <begin position="529"/>
        <end position="693"/>
    </location>
</feature>
<feature type="coiled-coil region" evidence="10">
    <location>
        <begin position="612"/>
        <end position="650"/>
    </location>
</feature>
<keyword evidence="7" id="KW-0966">Cell projection</keyword>
<evidence type="ECO:0000313" key="15">
    <source>
        <dbReference type="EMBL" id="CCA18424.1"/>
    </source>
</evidence>
<evidence type="ECO:0000256" key="1">
    <source>
        <dbReference type="ARBA" id="ARBA00004120"/>
    </source>
</evidence>
<dbReference type="InterPro" id="IPR041476">
    <property type="entry name" value="TRAF3IP1_C"/>
</dbReference>
<feature type="region of interest" description="Disordered" evidence="11">
    <location>
        <begin position="345"/>
        <end position="409"/>
    </location>
</feature>
<evidence type="ECO:0000256" key="11">
    <source>
        <dbReference type="SAM" id="MobiDB-lite"/>
    </source>
</evidence>
<keyword evidence="4" id="KW-0970">Cilium biogenesis/degradation</keyword>
<evidence type="ECO:0000256" key="5">
    <source>
        <dbReference type="ARBA" id="ARBA00023054"/>
    </source>
</evidence>
<dbReference type="InterPro" id="IPR042576">
    <property type="entry name" value="TRAF3IP1_N_sf"/>
</dbReference>
<dbReference type="GO" id="GO:0070507">
    <property type="term" value="P:regulation of microtubule cytoskeleton organization"/>
    <property type="evidence" value="ECO:0007669"/>
    <property type="project" value="TreeGrafter"/>
</dbReference>
<evidence type="ECO:0000259" key="12">
    <source>
        <dbReference type="Pfam" id="PF10243"/>
    </source>
</evidence>
<feature type="compositionally biased region" description="Basic residues" evidence="11">
    <location>
        <begin position="571"/>
        <end position="582"/>
    </location>
</feature>
<dbReference type="HOGENOM" id="CLU_023216_2_0_1"/>
<keyword evidence="3" id="KW-0963">Cytoplasm</keyword>
<feature type="compositionally biased region" description="Polar residues" evidence="11">
    <location>
        <begin position="345"/>
        <end position="363"/>
    </location>
</feature>
<dbReference type="GO" id="GO:0030992">
    <property type="term" value="C:intraciliary transport particle B"/>
    <property type="evidence" value="ECO:0007669"/>
    <property type="project" value="TreeGrafter"/>
</dbReference>
<feature type="region of interest" description="Disordered" evidence="11">
    <location>
        <begin position="440"/>
        <end position="465"/>
    </location>
</feature>
<feature type="domain" description="TRAF3-interacting protein 1 N-terminal" evidence="12">
    <location>
        <begin position="231"/>
        <end position="337"/>
    </location>
</feature>
<feature type="compositionally biased region" description="Polar residues" evidence="11">
    <location>
        <begin position="192"/>
        <end position="215"/>
    </location>
</feature>
<evidence type="ECO:0000256" key="2">
    <source>
        <dbReference type="ARBA" id="ARBA00004430"/>
    </source>
</evidence>
<comment type="subcellular location">
    <subcellularLocation>
        <location evidence="2">Cytoplasm</location>
        <location evidence="2">Cytoskeleton</location>
        <location evidence="2">Cilium axoneme</location>
    </subcellularLocation>
    <subcellularLocation>
        <location evidence="1">Cytoplasm</location>
        <location evidence="1">Cytoskeleton</location>
        <location evidence="1">Cilium basal body</location>
    </subcellularLocation>
</comment>
<evidence type="ECO:0000256" key="3">
    <source>
        <dbReference type="ARBA" id="ARBA00022490"/>
    </source>
</evidence>
<evidence type="ECO:0000256" key="10">
    <source>
        <dbReference type="SAM" id="Coils"/>
    </source>
</evidence>
<dbReference type="InterPro" id="IPR040468">
    <property type="entry name" value="TRAF3IP1_N"/>
</dbReference>
<dbReference type="InterPro" id="IPR018799">
    <property type="entry name" value="TRAF3IP1"/>
</dbReference>
<name>F0WAY1_9STRA</name>
<dbReference type="AlphaFoldDB" id="F0WAY1"/>
<dbReference type="PANTHER" id="PTHR31363">
    <property type="entry name" value="TRAF3-INTERACTING PROTEIN 1"/>
    <property type="match status" value="1"/>
</dbReference>
<gene>
    <name evidence="14" type="primary">AlNc14C48G3842</name>
    <name evidence="15" type="synonym">AlNc14C50G3948</name>
    <name evidence="14" type="ORF">ALNC14_044460</name>
    <name evidence="15" type="ORF">ALNC14_045670</name>
</gene>
<dbReference type="EMBL" id="FR824093">
    <property type="protein sequence ID" value="CCA18303.1"/>
    <property type="molecule type" value="Genomic_DNA"/>
</dbReference>